<accession>A0A507B2Y5</accession>
<evidence type="ECO:0000313" key="2">
    <source>
        <dbReference type="Proteomes" id="UP000319257"/>
    </source>
</evidence>
<dbReference type="Proteomes" id="UP000319257">
    <property type="component" value="Unassembled WGS sequence"/>
</dbReference>
<reference evidence="1 2" key="1">
    <citation type="submission" date="2019-06" db="EMBL/GenBank/DDBJ databases">
        <title>Draft genome sequence of the filamentous fungus Phialemoniopsis curvata isolated from diesel fuel.</title>
        <authorList>
            <person name="Varaljay V.A."/>
            <person name="Lyon W.J."/>
            <person name="Crouch A.L."/>
            <person name="Drake C.E."/>
            <person name="Hollomon J.M."/>
            <person name="Nadeau L.J."/>
            <person name="Nunn H.S."/>
            <person name="Stevenson B.S."/>
            <person name="Bojanowski C.L."/>
            <person name="Crookes-Goodson W.J."/>
        </authorList>
    </citation>
    <scope>NUCLEOTIDE SEQUENCE [LARGE SCALE GENOMIC DNA]</scope>
    <source>
        <strain evidence="1 2">D216</strain>
    </source>
</reference>
<keyword evidence="2" id="KW-1185">Reference proteome</keyword>
<name>A0A507B2Y5_9PEZI</name>
<organism evidence="1 2">
    <name type="scientific">Thyridium curvatum</name>
    <dbReference type="NCBI Taxonomy" id="1093900"/>
    <lineage>
        <taxon>Eukaryota</taxon>
        <taxon>Fungi</taxon>
        <taxon>Dikarya</taxon>
        <taxon>Ascomycota</taxon>
        <taxon>Pezizomycotina</taxon>
        <taxon>Sordariomycetes</taxon>
        <taxon>Sordariomycetidae</taxon>
        <taxon>Thyridiales</taxon>
        <taxon>Thyridiaceae</taxon>
        <taxon>Thyridium</taxon>
    </lineage>
</organism>
<gene>
    <name evidence="1" type="ORF">E0L32_000617</name>
</gene>
<sequence>MTLRGVAEKPAGTGMGWFQARISWLYFWAAPRAGNLAEAASPLRRALPFAGHASKCIWDIRYRPICTFSAATPRTTSVSSALEEPLDHTTVRRVVDSSPHSRLAASNKCWLARSACLTGYLCTSAGAGAADGDRACGDLLQVPLLGPACSAQEARDTLPYLVPSAAPLTGPAPSVVPWVEGSSENP</sequence>
<evidence type="ECO:0000313" key="1">
    <source>
        <dbReference type="EMBL" id="TPX14223.1"/>
    </source>
</evidence>
<dbReference type="GeneID" id="41968064"/>
<protein>
    <submittedName>
        <fullName evidence="1">Uncharacterized protein</fullName>
    </submittedName>
</protein>
<proteinExistence type="predicted"/>
<dbReference type="RefSeq" id="XP_030995934.1">
    <property type="nucleotide sequence ID" value="XM_031140779.1"/>
</dbReference>
<comment type="caution">
    <text evidence="1">The sequence shown here is derived from an EMBL/GenBank/DDBJ whole genome shotgun (WGS) entry which is preliminary data.</text>
</comment>
<dbReference type="AlphaFoldDB" id="A0A507B2Y5"/>
<dbReference type="EMBL" id="SKBQ01000002">
    <property type="protein sequence ID" value="TPX14223.1"/>
    <property type="molecule type" value="Genomic_DNA"/>
</dbReference>
<dbReference type="InParanoid" id="A0A507B2Y5"/>